<evidence type="ECO:0000313" key="1">
    <source>
        <dbReference type="EMBL" id="KAH7636466.1"/>
    </source>
</evidence>
<proteinExistence type="predicted"/>
<gene>
    <name evidence="1" type="ORF">HUG17_10436</name>
</gene>
<dbReference type="EMBL" id="SDOV01000010">
    <property type="protein sequence ID" value="KAH7636466.1"/>
    <property type="molecule type" value="Genomic_DNA"/>
</dbReference>
<name>A0A9D4NQD7_DERFA</name>
<organism evidence="1">
    <name type="scientific">Dermatophagoides farinae</name>
    <name type="common">American house dust mite</name>
    <dbReference type="NCBI Taxonomy" id="6954"/>
    <lineage>
        <taxon>Eukaryota</taxon>
        <taxon>Metazoa</taxon>
        <taxon>Ecdysozoa</taxon>
        <taxon>Arthropoda</taxon>
        <taxon>Chelicerata</taxon>
        <taxon>Arachnida</taxon>
        <taxon>Acari</taxon>
        <taxon>Acariformes</taxon>
        <taxon>Sarcoptiformes</taxon>
        <taxon>Astigmata</taxon>
        <taxon>Psoroptidia</taxon>
        <taxon>Analgoidea</taxon>
        <taxon>Pyroglyphidae</taxon>
        <taxon>Dermatophagoidinae</taxon>
        <taxon>Dermatophagoides</taxon>
    </lineage>
</organism>
<comment type="caution">
    <text evidence="1">The sequence shown here is derived from an EMBL/GenBank/DDBJ whole genome shotgun (WGS) entry which is preliminary data.</text>
</comment>
<reference evidence="1" key="1">
    <citation type="submission" date="2020-06" db="EMBL/GenBank/DDBJ databases">
        <authorList>
            <person name="Ji K."/>
            <person name="Li J."/>
        </authorList>
    </citation>
    <scope>NUCLEOTIDE SEQUENCE</scope>
    <source>
        <strain evidence="1">JKM2019</strain>
        <tissue evidence="1">Whole body</tissue>
    </source>
</reference>
<dbReference type="AlphaFoldDB" id="A0A9D4NQD7"/>
<protein>
    <submittedName>
        <fullName evidence="1">Uncharacterized protein</fullName>
    </submittedName>
</protein>
<dbReference type="Proteomes" id="UP000828236">
    <property type="component" value="Unassembled WGS sequence"/>
</dbReference>
<accession>A0A9D4NQD7</accession>
<reference evidence="1" key="2">
    <citation type="journal article" date="2021" name="World Allergy Organ. J.">
        <title>Chromosome-level assembly of Dermatophagoides farinae genome and transcriptome reveals two novel allergens Der f 37 and Der f 39.</title>
        <authorList>
            <person name="Chen J."/>
            <person name="Cai Z."/>
            <person name="Fan D."/>
            <person name="Hu J."/>
            <person name="Hou Y."/>
            <person name="He Y."/>
            <person name="Zhang Z."/>
            <person name="Zhao Z."/>
            <person name="Gao P."/>
            <person name="Hu W."/>
            <person name="Sun J."/>
            <person name="Li J."/>
            <person name="Ji K."/>
        </authorList>
    </citation>
    <scope>NUCLEOTIDE SEQUENCE</scope>
    <source>
        <strain evidence="1">JKM2019</strain>
    </source>
</reference>
<sequence length="214" mass="24723">MTIFHHYHVYAHDFDDGFDDPNVPYSISLPEHHLIIEEDEIKTIEKQYRYCRIRYGIPSVCRPRGLCHYQYGDVRYSSKESCQTSVNGKNVGGVCCSLDVDYTTNSRDKIPYRLKEPRKTNEEPIRISRDQFLQAIKQADADVARYLVLEEVFTGELGQVQVAFTPASFLQMMFGPADQNQQLSNLWGFRALQLTRALGENLNLSLNNCVMDYH</sequence>